<dbReference type="AlphaFoldDB" id="A0A5B7HVU0"/>
<sequence length="122" mass="13729">MFYLTPARKNPALTTLPPPTTSMPLTLTTPASPITSLFSLALKNPLRTLVLWKPVSQSASQRSNYPASQPTSHSHRFTTLRFPRVNEKVRNFVANTVDCYLLFPQPVLFPHESEGNVAWLQH</sequence>
<comment type="caution">
    <text evidence="1">The sequence shown here is derived from an EMBL/GenBank/DDBJ whole genome shotgun (WGS) entry which is preliminary data.</text>
</comment>
<evidence type="ECO:0000313" key="2">
    <source>
        <dbReference type="Proteomes" id="UP000324222"/>
    </source>
</evidence>
<dbReference type="EMBL" id="VSRR010036689">
    <property type="protein sequence ID" value="MPC73387.1"/>
    <property type="molecule type" value="Genomic_DNA"/>
</dbReference>
<keyword evidence="2" id="KW-1185">Reference proteome</keyword>
<protein>
    <submittedName>
        <fullName evidence="1">Uncharacterized protein</fullName>
    </submittedName>
</protein>
<gene>
    <name evidence="1" type="ORF">E2C01_067714</name>
</gene>
<reference evidence="1 2" key="1">
    <citation type="submission" date="2019-05" db="EMBL/GenBank/DDBJ databases">
        <title>Another draft genome of Portunus trituberculatus and its Hox gene families provides insights of decapod evolution.</title>
        <authorList>
            <person name="Jeong J.-H."/>
            <person name="Song I."/>
            <person name="Kim S."/>
            <person name="Choi T."/>
            <person name="Kim D."/>
            <person name="Ryu S."/>
            <person name="Kim W."/>
        </authorList>
    </citation>
    <scope>NUCLEOTIDE SEQUENCE [LARGE SCALE GENOMIC DNA]</scope>
    <source>
        <tissue evidence="1">Muscle</tissue>
    </source>
</reference>
<accession>A0A5B7HVU0</accession>
<evidence type="ECO:0000313" key="1">
    <source>
        <dbReference type="EMBL" id="MPC73387.1"/>
    </source>
</evidence>
<organism evidence="1 2">
    <name type="scientific">Portunus trituberculatus</name>
    <name type="common">Swimming crab</name>
    <name type="synonym">Neptunus trituberculatus</name>
    <dbReference type="NCBI Taxonomy" id="210409"/>
    <lineage>
        <taxon>Eukaryota</taxon>
        <taxon>Metazoa</taxon>
        <taxon>Ecdysozoa</taxon>
        <taxon>Arthropoda</taxon>
        <taxon>Crustacea</taxon>
        <taxon>Multicrustacea</taxon>
        <taxon>Malacostraca</taxon>
        <taxon>Eumalacostraca</taxon>
        <taxon>Eucarida</taxon>
        <taxon>Decapoda</taxon>
        <taxon>Pleocyemata</taxon>
        <taxon>Brachyura</taxon>
        <taxon>Eubrachyura</taxon>
        <taxon>Portunoidea</taxon>
        <taxon>Portunidae</taxon>
        <taxon>Portuninae</taxon>
        <taxon>Portunus</taxon>
    </lineage>
</organism>
<proteinExistence type="predicted"/>
<name>A0A5B7HVU0_PORTR</name>
<dbReference type="Proteomes" id="UP000324222">
    <property type="component" value="Unassembled WGS sequence"/>
</dbReference>